<protein>
    <submittedName>
        <fullName evidence="8">MDS1 and EVI1 complex locus protein EVI1-B</fullName>
    </submittedName>
</protein>
<dbReference type="PANTHER" id="PTHR23235">
    <property type="entry name" value="KRUEPPEL-LIKE TRANSCRIPTION FACTOR"/>
    <property type="match status" value="1"/>
</dbReference>
<dbReference type="AlphaFoldDB" id="A0A6A4W231"/>
<dbReference type="PROSITE" id="PS50808">
    <property type="entry name" value="ZF_BED"/>
    <property type="match status" value="1"/>
</dbReference>
<accession>A0A6A4W231</accession>
<gene>
    <name evidence="8" type="primary">mecom-b</name>
    <name evidence="8" type="ORF">FJT64_027395</name>
</gene>
<feature type="domain" description="C2H2-type" evidence="6">
    <location>
        <begin position="202"/>
        <end position="229"/>
    </location>
</feature>
<evidence type="ECO:0000313" key="9">
    <source>
        <dbReference type="Proteomes" id="UP000440578"/>
    </source>
</evidence>
<feature type="region of interest" description="Disordered" evidence="5">
    <location>
        <begin position="23"/>
        <end position="46"/>
    </location>
</feature>
<dbReference type="Gene3D" id="3.30.160.60">
    <property type="entry name" value="Classic Zinc Finger"/>
    <property type="match status" value="3"/>
</dbReference>
<dbReference type="InterPro" id="IPR003656">
    <property type="entry name" value="Znf_BED"/>
</dbReference>
<evidence type="ECO:0000259" key="7">
    <source>
        <dbReference type="PROSITE" id="PS50808"/>
    </source>
</evidence>
<dbReference type="GO" id="GO:0008270">
    <property type="term" value="F:zinc ion binding"/>
    <property type="evidence" value="ECO:0007669"/>
    <property type="project" value="UniProtKB-KW"/>
</dbReference>
<sequence>MAHLPSGSPRSYPMVQPIPLLMRPPAFRGELPPAQRPSYPAPVDPSAPAAWVVTSPALSPPRAQPYLLPAGHGSPPVPGEFGRPLVVHTGARELTPLAPLRLAPRPEQPPQEKPPGTFQMMRAQIEPINVSRTQTQSTNRLKDKYWCKFCGKNFPRSANLTRHLRTHTGEQPYKCKYCERSFSISSNLQRHIRNIHNKEKPFRCPLCDRCFGQQTNLDRHLRKHESDGPTILDGAHPRRPYSARRASPAASAGGSRSDSDSDSDEIDVETPDSPDEPPPLRIDETAGEPGGAAELAVA</sequence>
<dbReference type="GO" id="GO:0000981">
    <property type="term" value="F:DNA-binding transcription factor activity, RNA polymerase II-specific"/>
    <property type="evidence" value="ECO:0007669"/>
    <property type="project" value="TreeGrafter"/>
</dbReference>
<evidence type="ECO:0000259" key="6">
    <source>
        <dbReference type="PROSITE" id="PS50157"/>
    </source>
</evidence>
<keyword evidence="2 4" id="KW-0863">Zinc-finger</keyword>
<evidence type="ECO:0000256" key="1">
    <source>
        <dbReference type="ARBA" id="ARBA00022723"/>
    </source>
</evidence>
<dbReference type="Proteomes" id="UP000440578">
    <property type="component" value="Unassembled WGS sequence"/>
</dbReference>
<dbReference type="FunFam" id="3.30.160.60:FF:000159">
    <property type="entry name" value="Mds1 and evi1 complex locus protein"/>
    <property type="match status" value="1"/>
</dbReference>
<proteinExistence type="predicted"/>
<keyword evidence="9" id="KW-1185">Reference proteome</keyword>
<keyword evidence="1" id="KW-0479">Metal-binding</keyword>
<name>A0A6A4W231_AMPAM</name>
<feature type="domain" description="C2H2-type" evidence="6">
    <location>
        <begin position="173"/>
        <end position="201"/>
    </location>
</feature>
<dbReference type="PROSITE" id="PS00028">
    <property type="entry name" value="ZINC_FINGER_C2H2_1"/>
    <property type="match status" value="3"/>
</dbReference>
<reference evidence="8 9" key="1">
    <citation type="submission" date="2019-07" db="EMBL/GenBank/DDBJ databases">
        <title>Draft genome assembly of a fouling barnacle, Amphibalanus amphitrite (Darwin, 1854): The first reference genome for Thecostraca.</title>
        <authorList>
            <person name="Kim W."/>
        </authorList>
    </citation>
    <scope>NUCLEOTIDE SEQUENCE [LARGE SCALE GENOMIC DNA]</scope>
    <source>
        <strain evidence="8">SNU_AA5</strain>
        <tissue evidence="8">Soma without cirri and trophi</tissue>
    </source>
</reference>
<evidence type="ECO:0000256" key="4">
    <source>
        <dbReference type="PROSITE-ProRule" id="PRU00042"/>
    </source>
</evidence>
<feature type="domain" description="BED-type" evidence="7">
    <location>
        <begin position="140"/>
        <end position="196"/>
    </location>
</feature>
<keyword evidence="3" id="KW-0862">Zinc</keyword>
<dbReference type="InterPro" id="IPR036236">
    <property type="entry name" value="Znf_C2H2_sf"/>
</dbReference>
<dbReference type="InterPro" id="IPR013087">
    <property type="entry name" value="Znf_C2H2_type"/>
</dbReference>
<evidence type="ECO:0000256" key="2">
    <source>
        <dbReference type="ARBA" id="ARBA00022771"/>
    </source>
</evidence>
<dbReference type="EMBL" id="VIIS01001301">
    <property type="protein sequence ID" value="KAF0300013.1"/>
    <property type="molecule type" value="Genomic_DNA"/>
</dbReference>
<evidence type="ECO:0000313" key="8">
    <source>
        <dbReference type="EMBL" id="KAF0300013.1"/>
    </source>
</evidence>
<dbReference type="OrthoDB" id="9368434at2759"/>
<organism evidence="8 9">
    <name type="scientific">Amphibalanus amphitrite</name>
    <name type="common">Striped barnacle</name>
    <name type="synonym">Balanus amphitrite</name>
    <dbReference type="NCBI Taxonomy" id="1232801"/>
    <lineage>
        <taxon>Eukaryota</taxon>
        <taxon>Metazoa</taxon>
        <taxon>Ecdysozoa</taxon>
        <taxon>Arthropoda</taxon>
        <taxon>Crustacea</taxon>
        <taxon>Multicrustacea</taxon>
        <taxon>Cirripedia</taxon>
        <taxon>Thoracica</taxon>
        <taxon>Thoracicalcarea</taxon>
        <taxon>Balanomorpha</taxon>
        <taxon>Balanoidea</taxon>
        <taxon>Balanidae</taxon>
        <taxon>Amphibalaninae</taxon>
        <taxon>Amphibalanus</taxon>
    </lineage>
</organism>
<dbReference type="SMART" id="SM00355">
    <property type="entry name" value="ZnF_C2H2"/>
    <property type="match status" value="3"/>
</dbReference>
<feature type="region of interest" description="Disordered" evidence="5">
    <location>
        <begin position="221"/>
        <end position="298"/>
    </location>
</feature>
<dbReference type="PANTHER" id="PTHR23235:SF120">
    <property type="entry name" value="KRUPPEL-LIKE FACTOR 15"/>
    <property type="match status" value="1"/>
</dbReference>
<dbReference type="PROSITE" id="PS50157">
    <property type="entry name" value="ZINC_FINGER_C2H2_2"/>
    <property type="match status" value="3"/>
</dbReference>
<dbReference type="FunFam" id="3.30.160.60:FF:000112">
    <property type="entry name" value="Mds1 and evi1 complex locus protein"/>
    <property type="match status" value="1"/>
</dbReference>
<dbReference type="FunFam" id="3.30.160.60:FF:000929">
    <property type="entry name" value="Uncharacterized protein, isoform B"/>
    <property type="match status" value="1"/>
</dbReference>
<evidence type="ECO:0000256" key="3">
    <source>
        <dbReference type="ARBA" id="ARBA00022833"/>
    </source>
</evidence>
<dbReference type="GO" id="GO:0000978">
    <property type="term" value="F:RNA polymerase II cis-regulatory region sequence-specific DNA binding"/>
    <property type="evidence" value="ECO:0007669"/>
    <property type="project" value="TreeGrafter"/>
</dbReference>
<feature type="compositionally biased region" description="Low complexity" evidence="5">
    <location>
        <begin position="243"/>
        <end position="256"/>
    </location>
</feature>
<evidence type="ECO:0000256" key="5">
    <source>
        <dbReference type="SAM" id="MobiDB-lite"/>
    </source>
</evidence>
<comment type="caution">
    <text evidence="8">The sequence shown here is derived from an EMBL/GenBank/DDBJ whole genome shotgun (WGS) entry which is preliminary data.</text>
</comment>
<dbReference type="SUPFAM" id="SSF57667">
    <property type="entry name" value="beta-beta-alpha zinc fingers"/>
    <property type="match status" value="2"/>
</dbReference>
<feature type="compositionally biased region" description="Acidic residues" evidence="5">
    <location>
        <begin position="260"/>
        <end position="275"/>
    </location>
</feature>
<feature type="domain" description="C2H2-type" evidence="6">
    <location>
        <begin position="145"/>
        <end position="172"/>
    </location>
</feature>
<dbReference type="Pfam" id="PF00096">
    <property type="entry name" value="zf-C2H2"/>
    <property type="match status" value="3"/>
</dbReference>